<evidence type="ECO:0000259" key="17">
    <source>
        <dbReference type="PROSITE" id="PS50262"/>
    </source>
</evidence>
<dbReference type="AlphaFoldDB" id="A0A498MRY9"/>
<dbReference type="PANTHER" id="PTHR10489:SF943">
    <property type="entry name" value="C-C CHEMOKINE RECEPTOR TYPE 6"/>
    <property type="match status" value="1"/>
</dbReference>
<keyword evidence="10 16" id="KW-0472">Membrane</keyword>
<evidence type="ECO:0000256" key="12">
    <source>
        <dbReference type="ARBA" id="ARBA00023180"/>
    </source>
</evidence>
<protein>
    <recommendedName>
        <fullName evidence="15">V-type proton ATPase subunit C</fullName>
    </recommendedName>
</protein>
<dbReference type="Pfam" id="PF00001">
    <property type="entry name" value="7tm_1"/>
    <property type="match status" value="1"/>
</dbReference>
<evidence type="ECO:0000313" key="18">
    <source>
        <dbReference type="EMBL" id="RXN24399.1"/>
    </source>
</evidence>
<comment type="similarity">
    <text evidence="2 15">Belongs to the V-ATPase C subunit family.</text>
</comment>
<evidence type="ECO:0000256" key="9">
    <source>
        <dbReference type="ARBA" id="ARBA00023065"/>
    </source>
</evidence>
<keyword evidence="8" id="KW-0297">G-protein coupled receptor</keyword>
<dbReference type="GO" id="GO:0007204">
    <property type="term" value="P:positive regulation of cytosolic calcium ion concentration"/>
    <property type="evidence" value="ECO:0007669"/>
    <property type="project" value="TreeGrafter"/>
</dbReference>
<dbReference type="GO" id="GO:0033180">
    <property type="term" value="C:proton-transporting V-type ATPase, V1 domain"/>
    <property type="evidence" value="ECO:0007669"/>
    <property type="project" value="InterPro"/>
</dbReference>
<dbReference type="InterPro" id="IPR017452">
    <property type="entry name" value="GPCR_Rhodpsn_7TM"/>
</dbReference>
<comment type="caution">
    <text evidence="18">The sequence shown here is derived from an EMBL/GenBank/DDBJ whole genome shotgun (WGS) entry which is preliminary data.</text>
</comment>
<evidence type="ECO:0000256" key="15">
    <source>
        <dbReference type="RuleBase" id="RU364010"/>
    </source>
</evidence>
<dbReference type="FunFam" id="1.20.1070.10:FF:000035">
    <property type="entry name" value="C-C chemokine receptor type 6"/>
    <property type="match status" value="1"/>
</dbReference>
<feature type="domain" description="G-protein coupled receptors family 1 profile" evidence="17">
    <location>
        <begin position="212"/>
        <end position="459"/>
    </location>
</feature>
<evidence type="ECO:0000256" key="7">
    <source>
        <dbReference type="ARBA" id="ARBA00022989"/>
    </source>
</evidence>
<evidence type="ECO:0000256" key="4">
    <source>
        <dbReference type="ARBA" id="ARBA00022475"/>
    </source>
</evidence>
<feature type="transmembrane region" description="Helical" evidence="16">
    <location>
        <begin position="364"/>
        <end position="385"/>
    </location>
</feature>
<evidence type="ECO:0000256" key="8">
    <source>
        <dbReference type="ARBA" id="ARBA00023040"/>
    </source>
</evidence>
<dbReference type="GO" id="GO:0019722">
    <property type="term" value="P:calcium-mediated signaling"/>
    <property type="evidence" value="ECO:0007669"/>
    <property type="project" value="TreeGrafter"/>
</dbReference>
<evidence type="ECO:0000256" key="16">
    <source>
        <dbReference type="SAM" id="Phobius"/>
    </source>
</evidence>
<keyword evidence="3 15" id="KW-0813">Transport</keyword>
<evidence type="ECO:0000256" key="10">
    <source>
        <dbReference type="ARBA" id="ARBA00023136"/>
    </source>
</evidence>
<sequence>MEFWLISVPLDKISCQSLEKLKRISAKTGLATSSRFHIPELKVGTLDVLLGVSDDLSRLDSYTEGAQDSPERSTVTVKIVLSDYTRKLIEDADAGIFTVTLFKNVIAEFKTNAKKHKYGLPVSFQAILLQPSKKSMKQLRQQLNSLFKHLDPATATSKPDVSHTVMNYDMDNDSYYYDDDDSEPCNLTWFSEQQVSIPTFIYSLICALGLVGNTLVLLTYAFYKKTKTMTDIYLVNVALADLLFVIALPLIIYNEQHDWSMGTWACKFLRAAYSINVYSSTLLLACISGDRYIAIVQARQSVRIRLQAQVYSRLICSVIWLLAFFLSLPTFIYYQEENKECITNFEEHNTAKIMKILIPSMQMVLGFLVPLIVMTFCYSCTMVTLLKAQNFQKHKAIRVVLAVVFVFILCHLPYNMALLVNTSKLFNERHCKEEQVILRTLSISKSVAYLHCCLNPILYAFIGVKFRSHFCQIFRDLRCLGKRYISGRSSQQTSELYISANKTIVGQIHENPSSFTM</sequence>
<dbReference type="STRING" id="84645.A0A498MRY9"/>
<evidence type="ECO:0000256" key="2">
    <source>
        <dbReference type="ARBA" id="ARBA00006138"/>
    </source>
</evidence>
<dbReference type="GO" id="GO:0016493">
    <property type="term" value="F:C-C chemokine receptor activity"/>
    <property type="evidence" value="ECO:0007669"/>
    <property type="project" value="TreeGrafter"/>
</dbReference>
<dbReference type="Gene3D" id="1.20.1070.10">
    <property type="entry name" value="Rhodopsin 7-helix transmembrane proteins"/>
    <property type="match status" value="1"/>
</dbReference>
<keyword evidence="5 16" id="KW-0812">Transmembrane</keyword>
<dbReference type="InterPro" id="IPR050119">
    <property type="entry name" value="CCR1-9-like"/>
</dbReference>
<dbReference type="Gene3D" id="1.20.1460.10">
    <property type="entry name" value="subunit c (vma5p) of the yeast v-atpase, domain 2"/>
    <property type="match status" value="1"/>
</dbReference>
<evidence type="ECO:0000256" key="11">
    <source>
        <dbReference type="ARBA" id="ARBA00023170"/>
    </source>
</evidence>
<dbReference type="GO" id="GO:0060326">
    <property type="term" value="P:cell chemotaxis"/>
    <property type="evidence" value="ECO:0007669"/>
    <property type="project" value="TreeGrafter"/>
</dbReference>
<dbReference type="PANTHER" id="PTHR10489">
    <property type="entry name" value="CELL ADHESION MOLECULE"/>
    <property type="match status" value="1"/>
</dbReference>
<keyword evidence="19" id="KW-1185">Reference proteome</keyword>
<gene>
    <name evidence="18" type="ORF">ROHU_006162</name>
</gene>
<evidence type="ECO:0000256" key="6">
    <source>
        <dbReference type="ARBA" id="ARBA00022781"/>
    </source>
</evidence>
<accession>A0A498MRY9</accession>
<feature type="transmembrane region" description="Helical" evidence="16">
    <location>
        <begin position="448"/>
        <end position="466"/>
    </location>
</feature>
<dbReference type="GO" id="GO:0046961">
    <property type="term" value="F:proton-transporting ATPase activity, rotational mechanism"/>
    <property type="evidence" value="ECO:0007669"/>
    <property type="project" value="InterPro"/>
</dbReference>
<keyword evidence="9 15" id="KW-0406">Ion transport</keyword>
<evidence type="ECO:0000256" key="13">
    <source>
        <dbReference type="ARBA" id="ARBA00023224"/>
    </source>
</evidence>
<keyword evidence="7 16" id="KW-1133">Transmembrane helix</keyword>
<comment type="function">
    <text evidence="14 15">Subunit of the V1 complex of vacuolar(H+)-ATPase (V-ATPase), a multisubunit enzyme composed of a peripheral complex (V1) that hydrolyzes ATP and a membrane integral complex (V0) that translocates protons. V-ATPase is responsible for acidifying and maintaining the pH of intracellular compartments and in some cell types, is targeted to the plasma membrane, where it is responsible for acidifying the extracellular environment. Subunit C is necessary for the assembly of the catalytic sector of the enzyme and is likely to have a specific function in its catalytic activity.</text>
</comment>
<dbReference type="Proteomes" id="UP000290572">
    <property type="component" value="Unassembled WGS sequence"/>
</dbReference>
<comment type="subunit">
    <text evidence="15">V-ATPase is a heteromultimeric enzyme made up of two complexes: the ATP-hydrolytic V1 complex and the proton translocation V0 complex. The V1 complex consists of three catalytic AB heterodimers that form a heterohexamer, three peripheral stalks each consisting of EG heterodimers, one central rotor including subunits D and F, and the regulatory subunits C and H. The proton translocation complex V0 consists of the proton transport subunit a, a ring of proteolipid subunits c9c'', rotary subunit d, subunits e and f, and two accessory subunits.</text>
</comment>
<dbReference type="GO" id="GO:0019957">
    <property type="term" value="F:C-C chemokine binding"/>
    <property type="evidence" value="ECO:0007669"/>
    <property type="project" value="TreeGrafter"/>
</dbReference>
<feature type="transmembrane region" description="Helical" evidence="16">
    <location>
        <begin position="397"/>
        <end position="414"/>
    </location>
</feature>
<keyword evidence="12" id="KW-0325">Glycoprotein</keyword>
<keyword evidence="4" id="KW-1003">Cell membrane</keyword>
<evidence type="ECO:0000256" key="14">
    <source>
        <dbReference type="ARBA" id="ARBA00046006"/>
    </source>
</evidence>
<keyword evidence="13" id="KW-0807">Transducer</keyword>
<dbReference type="SUPFAM" id="SSF81321">
    <property type="entry name" value="Family A G protein-coupled receptor-like"/>
    <property type="match status" value="1"/>
</dbReference>
<dbReference type="PRINTS" id="PR00237">
    <property type="entry name" value="GPCRRHODOPSN"/>
</dbReference>
<evidence type="ECO:0000256" key="5">
    <source>
        <dbReference type="ARBA" id="ARBA00022692"/>
    </source>
</evidence>
<feature type="transmembrane region" description="Helical" evidence="16">
    <location>
        <begin position="232"/>
        <end position="253"/>
    </location>
</feature>
<evidence type="ECO:0000313" key="19">
    <source>
        <dbReference type="Proteomes" id="UP000290572"/>
    </source>
</evidence>
<dbReference type="Pfam" id="PF03223">
    <property type="entry name" value="V-ATPase_C"/>
    <property type="match status" value="2"/>
</dbReference>
<dbReference type="PROSITE" id="PS50262">
    <property type="entry name" value="G_PROTEIN_RECEP_F1_2"/>
    <property type="match status" value="1"/>
</dbReference>
<organism evidence="18 19">
    <name type="scientific">Labeo rohita</name>
    <name type="common">Indian major carp</name>
    <name type="synonym">Cyprinus rohita</name>
    <dbReference type="NCBI Taxonomy" id="84645"/>
    <lineage>
        <taxon>Eukaryota</taxon>
        <taxon>Metazoa</taxon>
        <taxon>Chordata</taxon>
        <taxon>Craniata</taxon>
        <taxon>Vertebrata</taxon>
        <taxon>Euteleostomi</taxon>
        <taxon>Actinopterygii</taxon>
        <taxon>Neopterygii</taxon>
        <taxon>Teleostei</taxon>
        <taxon>Ostariophysi</taxon>
        <taxon>Cypriniformes</taxon>
        <taxon>Cyprinidae</taxon>
        <taxon>Labeoninae</taxon>
        <taxon>Labeonini</taxon>
        <taxon>Labeo</taxon>
    </lineage>
</organism>
<dbReference type="SUPFAM" id="SSF118203">
    <property type="entry name" value="Vacuolar ATP synthase subunit C"/>
    <property type="match status" value="1"/>
</dbReference>
<dbReference type="InterPro" id="IPR000276">
    <property type="entry name" value="GPCR_Rhodpsn"/>
</dbReference>
<feature type="transmembrane region" description="Helical" evidence="16">
    <location>
        <begin position="273"/>
        <end position="293"/>
    </location>
</feature>
<feature type="transmembrane region" description="Helical" evidence="16">
    <location>
        <begin position="314"/>
        <end position="334"/>
    </location>
</feature>
<feature type="transmembrane region" description="Helical" evidence="16">
    <location>
        <begin position="200"/>
        <end position="223"/>
    </location>
</feature>
<dbReference type="InterPro" id="IPR004907">
    <property type="entry name" value="ATPase_V1-cplx_csu"/>
</dbReference>
<dbReference type="GO" id="GO:0009897">
    <property type="term" value="C:external side of plasma membrane"/>
    <property type="evidence" value="ECO:0007669"/>
    <property type="project" value="TreeGrafter"/>
</dbReference>
<dbReference type="InterPro" id="IPR036132">
    <property type="entry name" value="Vac_ATP_synth_c_sf"/>
</dbReference>
<name>A0A498MRY9_LABRO</name>
<proteinExistence type="inferred from homology"/>
<reference evidence="18 19" key="1">
    <citation type="submission" date="2018-03" db="EMBL/GenBank/DDBJ databases">
        <title>Draft genome sequence of Rohu Carp (Labeo rohita).</title>
        <authorList>
            <person name="Das P."/>
            <person name="Kushwaha B."/>
            <person name="Joshi C.G."/>
            <person name="Kumar D."/>
            <person name="Nagpure N.S."/>
            <person name="Sahoo L."/>
            <person name="Das S.P."/>
            <person name="Bit A."/>
            <person name="Patnaik S."/>
            <person name="Meher P.K."/>
            <person name="Jayasankar P."/>
            <person name="Koringa P.G."/>
            <person name="Patel N.V."/>
            <person name="Hinsu A.T."/>
            <person name="Kumar R."/>
            <person name="Pandey M."/>
            <person name="Agarwal S."/>
            <person name="Srivastava S."/>
            <person name="Singh M."/>
            <person name="Iquebal M.A."/>
            <person name="Jaiswal S."/>
            <person name="Angadi U.B."/>
            <person name="Kumar N."/>
            <person name="Raza M."/>
            <person name="Shah T.M."/>
            <person name="Rai A."/>
            <person name="Jena J.K."/>
        </authorList>
    </citation>
    <scope>NUCLEOTIDE SEQUENCE [LARGE SCALE GENOMIC DNA]</scope>
    <source>
        <strain evidence="18">DASCIFA01</strain>
        <tissue evidence="18">Testis</tissue>
    </source>
</reference>
<comment type="subcellular location">
    <subcellularLocation>
        <location evidence="1">Cell membrane</location>
        <topology evidence="1">Multi-pass membrane protein</topology>
    </subcellularLocation>
</comment>
<keyword evidence="6 15" id="KW-0375">Hydrogen ion transport</keyword>
<evidence type="ECO:0000256" key="3">
    <source>
        <dbReference type="ARBA" id="ARBA00022448"/>
    </source>
</evidence>
<dbReference type="GO" id="GO:0006955">
    <property type="term" value="P:immune response"/>
    <property type="evidence" value="ECO:0007669"/>
    <property type="project" value="TreeGrafter"/>
</dbReference>
<evidence type="ECO:0000256" key="1">
    <source>
        <dbReference type="ARBA" id="ARBA00004651"/>
    </source>
</evidence>
<keyword evidence="11 18" id="KW-0675">Receptor</keyword>
<dbReference type="EMBL" id="QBIY01012540">
    <property type="protein sequence ID" value="RXN24399.1"/>
    <property type="molecule type" value="Genomic_DNA"/>
</dbReference>